<keyword evidence="3" id="KW-1185">Reference proteome</keyword>
<evidence type="ECO:0008006" key="4">
    <source>
        <dbReference type="Google" id="ProtNLM"/>
    </source>
</evidence>
<keyword evidence="1" id="KW-0732">Signal</keyword>
<dbReference type="Proteomes" id="UP000249720">
    <property type="component" value="Unassembled WGS sequence"/>
</dbReference>
<dbReference type="EMBL" id="QKZV01000005">
    <property type="protein sequence ID" value="PZX62206.1"/>
    <property type="molecule type" value="Genomic_DNA"/>
</dbReference>
<accession>A0A2W7RTP0</accession>
<dbReference type="AlphaFoldDB" id="A0A2W7RTP0"/>
<dbReference type="OrthoDB" id="1405967at2"/>
<gene>
    <name evidence="2" type="ORF">LX80_01686</name>
</gene>
<dbReference type="PROSITE" id="PS51257">
    <property type="entry name" value="PROKAR_LIPOPROTEIN"/>
    <property type="match status" value="1"/>
</dbReference>
<protein>
    <recommendedName>
        <fullName evidence="4">Outer membrane beta-barrel porin/alpha-amylase</fullName>
    </recommendedName>
</protein>
<feature type="signal peptide" evidence="1">
    <location>
        <begin position="1"/>
        <end position="20"/>
    </location>
</feature>
<dbReference type="SUPFAM" id="SSF103515">
    <property type="entry name" value="Autotransporter"/>
    <property type="match status" value="1"/>
</dbReference>
<reference evidence="2 3" key="1">
    <citation type="submission" date="2018-06" db="EMBL/GenBank/DDBJ databases">
        <title>Genomic Encyclopedia of Archaeal and Bacterial Type Strains, Phase II (KMG-II): from individual species to whole genera.</title>
        <authorList>
            <person name="Goeker M."/>
        </authorList>
    </citation>
    <scope>NUCLEOTIDE SEQUENCE [LARGE SCALE GENOMIC DNA]</scope>
    <source>
        <strain evidence="2 3">DSM 23241</strain>
    </source>
</reference>
<proteinExistence type="predicted"/>
<dbReference type="InterPro" id="IPR036709">
    <property type="entry name" value="Autotransporte_beta_dom_sf"/>
</dbReference>
<comment type="caution">
    <text evidence="2">The sequence shown here is derived from an EMBL/GenBank/DDBJ whole genome shotgun (WGS) entry which is preliminary data.</text>
</comment>
<evidence type="ECO:0000256" key="1">
    <source>
        <dbReference type="SAM" id="SignalP"/>
    </source>
</evidence>
<evidence type="ECO:0000313" key="2">
    <source>
        <dbReference type="EMBL" id="PZX62206.1"/>
    </source>
</evidence>
<sequence>MKKITLSCLLMILSFSFSYGCDICGCGLGNNYLGILPEFQKHIIGFRFRYNSLRTHLGVGGTTSYLTNTESYATGELWGGWNLHQNLRLMFNLPYSFNTRENTTTHIQKNGLGDMSVQLYYALIQQRKTLHHHLFVQSLWVGTGIKLPTGQYNPADKNSSTQSTNLFQLGTGSTDFTMNIMYDARLQDAGINISATYKINTTNTYGYRYGNKFSTTAQLYYKFRIANSLTLAPNTGIQYENSSLDTDQNFSVDVSGGKLLLGTVGAEANIKKIALGANWQTPLTQNLANGFVKANNRIMVHVAFMF</sequence>
<dbReference type="RefSeq" id="WP_111295234.1">
    <property type="nucleotide sequence ID" value="NZ_QKZV01000005.1"/>
</dbReference>
<feature type="chain" id="PRO_5016024563" description="Outer membrane beta-barrel porin/alpha-amylase" evidence="1">
    <location>
        <begin position="21"/>
        <end position="306"/>
    </location>
</feature>
<organism evidence="2 3">
    <name type="scientific">Hydrotalea sandarakina</name>
    <dbReference type="NCBI Taxonomy" id="1004304"/>
    <lineage>
        <taxon>Bacteria</taxon>
        <taxon>Pseudomonadati</taxon>
        <taxon>Bacteroidota</taxon>
        <taxon>Chitinophagia</taxon>
        <taxon>Chitinophagales</taxon>
        <taxon>Chitinophagaceae</taxon>
        <taxon>Hydrotalea</taxon>
    </lineage>
</organism>
<evidence type="ECO:0000313" key="3">
    <source>
        <dbReference type="Proteomes" id="UP000249720"/>
    </source>
</evidence>
<name>A0A2W7RTP0_9BACT</name>